<protein>
    <recommendedName>
        <fullName evidence="9">tRNA (guanine-N(7)-)-methyltransferase</fullName>
        <ecNumber evidence="9">2.1.1.33</ecNumber>
    </recommendedName>
    <alternativeName>
        <fullName evidence="9">tRNA (guanine(46)-N(7))-methyltransferase</fullName>
    </alternativeName>
    <alternativeName>
        <fullName evidence="9">tRNA(m7G46)-methyltransferase</fullName>
    </alternativeName>
</protein>
<sequence>MSKRKSEGNDVEDLENEPRKKSFREDGDQQLSESSDENSVEENTDESHLPPMPRKKNYRQRAHCNPLSINDCFDHPESPDKMDWAALLGPKAKEVPVEFADIGCGYGGLLMRLAPMFPNAGMVGMEIRFKVSKFVQDKIVALRARHPEGTYDNVCCVRTNTMRFLRNFFHEKQLTKMFFLFPDPHFKKRKHKWRIIAPGPLLDSYAEVLRPDSGRVYTLTDVEELHEWMVKHLSEHSLFERLSPEEMAEDVVVGELLKEDDPPTEEGQKVRRAGTKTHAAVFRRLANPKVLAEKKDIVKSETGSVNPSDNGNKIAKTDNQMVDSFNQPTNTDSDKDGGTDHAGAHQKHEKVTTSSAKQEANENNL</sequence>
<evidence type="ECO:0000256" key="6">
    <source>
        <dbReference type="ARBA" id="ARBA00022694"/>
    </source>
</evidence>
<dbReference type="InterPro" id="IPR029063">
    <property type="entry name" value="SAM-dependent_MTases_sf"/>
</dbReference>
<keyword evidence="4 9" id="KW-0808">Transferase</keyword>
<comment type="subcellular location">
    <subcellularLocation>
        <location evidence="9">Nucleus</location>
    </subcellularLocation>
</comment>
<feature type="compositionally biased region" description="Polar residues" evidence="10">
    <location>
        <begin position="352"/>
        <end position="365"/>
    </location>
</feature>
<evidence type="ECO:0000256" key="5">
    <source>
        <dbReference type="ARBA" id="ARBA00022691"/>
    </source>
</evidence>
<comment type="pathway">
    <text evidence="9">tRNA modification; N(7)-methylguanine-tRNA biosynthesis.</text>
</comment>
<dbReference type="NCBIfam" id="TIGR00091">
    <property type="entry name" value="tRNA (guanosine(46)-N7)-methyltransferase TrmB"/>
    <property type="match status" value="1"/>
</dbReference>
<keyword evidence="8 9" id="KW-0539">Nucleus</keyword>
<dbReference type="PROSITE" id="PS51625">
    <property type="entry name" value="SAM_MT_TRMB"/>
    <property type="match status" value="1"/>
</dbReference>
<comment type="catalytic activity">
    <reaction evidence="1 9">
        <text>guanosine(46) in tRNA + S-adenosyl-L-methionine = N(7)-methylguanosine(46) in tRNA + S-adenosyl-L-homocysteine</text>
        <dbReference type="Rhea" id="RHEA:42708"/>
        <dbReference type="Rhea" id="RHEA-COMP:10188"/>
        <dbReference type="Rhea" id="RHEA-COMP:10189"/>
        <dbReference type="ChEBI" id="CHEBI:57856"/>
        <dbReference type="ChEBI" id="CHEBI:59789"/>
        <dbReference type="ChEBI" id="CHEBI:74269"/>
        <dbReference type="ChEBI" id="CHEBI:74480"/>
        <dbReference type="EC" id="2.1.1.33"/>
    </reaction>
</comment>
<keyword evidence="5 9" id="KW-0949">S-adenosyl-L-methionine</keyword>
<feature type="compositionally biased region" description="Basic and acidic residues" evidence="10">
    <location>
        <begin position="332"/>
        <end position="343"/>
    </location>
</feature>
<evidence type="ECO:0000256" key="7">
    <source>
        <dbReference type="ARBA" id="ARBA00022884"/>
    </source>
</evidence>
<dbReference type="PANTHER" id="PTHR23417:SF16">
    <property type="entry name" value="TRNA (GUANINE-N(7)-)-METHYLTRANSFERASE"/>
    <property type="match status" value="1"/>
</dbReference>
<evidence type="ECO:0000256" key="1">
    <source>
        <dbReference type="ARBA" id="ARBA00000142"/>
    </source>
</evidence>
<feature type="binding site" evidence="9">
    <location>
        <position position="103"/>
    </location>
    <ligand>
        <name>S-adenosyl-L-methionine</name>
        <dbReference type="ChEBI" id="CHEBI:59789"/>
    </ligand>
</feature>
<feature type="binding site" evidence="9">
    <location>
        <begin position="126"/>
        <end position="127"/>
    </location>
    <ligand>
        <name>S-adenosyl-L-methionine</name>
        <dbReference type="ChEBI" id="CHEBI:59789"/>
    </ligand>
</feature>
<evidence type="ECO:0000313" key="12">
    <source>
        <dbReference type="Proteomes" id="UP001201812"/>
    </source>
</evidence>
<evidence type="ECO:0000256" key="3">
    <source>
        <dbReference type="ARBA" id="ARBA00022603"/>
    </source>
</evidence>
<evidence type="ECO:0000256" key="10">
    <source>
        <dbReference type="SAM" id="MobiDB-lite"/>
    </source>
</evidence>
<keyword evidence="3 9" id="KW-0489">Methyltransferase</keyword>
<evidence type="ECO:0000256" key="8">
    <source>
        <dbReference type="ARBA" id="ARBA00023242"/>
    </source>
</evidence>
<dbReference type="GO" id="GO:0008176">
    <property type="term" value="F:tRNA (guanine(46)-N7)-methyltransferase activity"/>
    <property type="evidence" value="ECO:0007669"/>
    <property type="project" value="UniProtKB-UniRule"/>
</dbReference>
<evidence type="ECO:0000256" key="9">
    <source>
        <dbReference type="HAMAP-Rule" id="MF_03055"/>
    </source>
</evidence>
<dbReference type="Proteomes" id="UP001201812">
    <property type="component" value="Unassembled WGS sequence"/>
</dbReference>
<organism evidence="11 12">
    <name type="scientific">Ditylenchus destructor</name>
    <dbReference type="NCBI Taxonomy" id="166010"/>
    <lineage>
        <taxon>Eukaryota</taxon>
        <taxon>Metazoa</taxon>
        <taxon>Ecdysozoa</taxon>
        <taxon>Nematoda</taxon>
        <taxon>Chromadorea</taxon>
        <taxon>Rhabditida</taxon>
        <taxon>Tylenchina</taxon>
        <taxon>Tylenchomorpha</taxon>
        <taxon>Sphaerularioidea</taxon>
        <taxon>Anguinidae</taxon>
        <taxon>Anguininae</taxon>
        <taxon>Ditylenchus</taxon>
    </lineage>
</organism>
<keyword evidence="7 9" id="KW-0694">RNA-binding</keyword>
<feature type="binding site" evidence="9">
    <location>
        <begin position="160"/>
        <end position="161"/>
    </location>
    <ligand>
        <name>S-adenosyl-L-methionine</name>
        <dbReference type="ChEBI" id="CHEBI:59789"/>
    </ligand>
</feature>
<keyword evidence="2 9" id="KW-0820">tRNA-binding</keyword>
<feature type="compositionally biased region" description="Basic and acidic residues" evidence="10">
    <location>
        <begin position="16"/>
        <end position="27"/>
    </location>
</feature>
<feature type="binding site" evidence="9">
    <location>
        <position position="180"/>
    </location>
    <ligand>
        <name>S-adenosyl-L-methionine</name>
        <dbReference type="ChEBI" id="CHEBI:59789"/>
    </ligand>
</feature>
<name>A0AAD4NAM7_9BILA</name>
<proteinExistence type="inferred from homology"/>
<feature type="compositionally biased region" description="Polar residues" evidence="10">
    <location>
        <begin position="301"/>
        <end position="331"/>
    </location>
</feature>
<gene>
    <name evidence="11" type="ORF">DdX_03607</name>
</gene>
<comment type="function">
    <text evidence="9">Catalyzes the formation of N(7)-methylguanine at position 46 (m7G46) in tRNA.</text>
</comment>
<keyword evidence="6 9" id="KW-0819">tRNA processing</keyword>
<dbReference type="SUPFAM" id="SSF53335">
    <property type="entry name" value="S-adenosyl-L-methionine-dependent methyltransferases"/>
    <property type="match status" value="1"/>
</dbReference>
<dbReference type="PANTHER" id="PTHR23417">
    <property type="entry name" value="3-DEOXY-D-MANNO-OCTULOSONIC-ACID TRANSFERASE/TRNA GUANINE-N 7 - -METHYLTRANSFERASE"/>
    <property type="match status" value="1"/>
</dbReference>
<evidence type="ECO:0000256" key="4">
    <source>
        <dbReference type="ARBA" id="ARBA00022679"/>
    </source>
</evidence>
<feature type="compositionally biased region" description="Acidic residues" evidence="10">
    <location>
        <begin position="34"/>
        <end position="44"/>
    </location>
</feature>
<feature type="region of interest" description="Disordered" evidence="10">
    <location>
        <begin position="1"/>
        <end position="59"/>
    </location>
</feature>
<dbReference type="HAMAP" id="MF_03055">
    <property type="entry name" value="tRNA_methyltr_TrmB_euk"/>
    <property type="match status" value="1"/>
</dbReference>
<comment type="caution">
    <text evidence="11">The sequence shown here is derived from an EMBL/GenBank/DDBJ whole genome shotgun (WGS) entry which is preliminary data.</text>
</comment>
<feature type="binding site" evidence="9">
    <location>
        <begin position="264"/>
        <end position="266"/>
    </location>
    <ligand>
        <name>S-adenosyl-L-methionine</name>
        <dbReference type="ChEBI" id="CHEBI:59789"/>
    </ligand>
</feature>
<evidence type="ECO:0000256" key="2">
    <source>
        <dbReference type="ARBA" id="ARBA00022555"/>
    </source>
</evidence>
<dbReference type="AlphaFoldDB" id="A0AAD4NAM7"/>
<dbReference type="Gene3D" id="3.40.50.150">
    <property type="entry name" value="Vaccinia Virus protein VP39"/>
    <property type="match status" value="1"/>
</dbReference>
<keyword evidence="12" id="KW-1185">Reference proteome</keyword>
<dbReference type="Pfam" id="PF02390">
    <property type="entry name" value="Methyltransf_4"/>
    <property type="match status" value="1"/>
</dbReference>
<dbReference type="EMBL" id="JAKKPZ010000003">
    <property type="protein sequence ID" value="KAI1723447.1"/>
    <property type="molecule type" value="Genomic_DNA"/>
</dbReference>
<evidence type="ECO:0000313" key="11">
    <source>
        <dbReference type="EMBL" id="KAI1723447.1"/>
    </source>
</evidence>
<dbReference type="InterPro" id="IPR025763">
    <property type="entry name" value="Trm8_euk"/>
</dbReference>
<accession>A0AAD4NAM7</accession>
<comment type="similarity">
    <text evidence="9">Belongs to the class I-like SAM-binding methyltransferase superfamily. TrmB family.</text>
</comment>
<dbReference type="GO" id="GO:0000049">
    <property type="term" value="F:tRNA binding"/>
    <property type="evidence" value="ECO:0007669"/>
    <property type="project" value="UniProtKB-UniRule"/>
</dbReference>
<dbReference type="GO" id="GO:0043527">
    <property type="term" value="C:tRNA methyltransferase complex"/>
    <property type="evidence" value="ECO:0007669"/>
    <property type="project" value="TreeGrafter"/>
</dbReference>
<feature type="active site" evidence="9">
    <location>
        <position position="183"/>
    </location>
</feature>
<reference evidence="11" key="1">
    <citation type="submission" date="2022-01" db="EMBL/GenBank/DDBJ databases">
        <title>Genome Sequence Resource for Two Populations of Ditylenchus destructor, the Migratory Endoparasitic Phytonematode.</title>
        <authorList>
            <person name="Zhang H."/>
            <person name="Lin R."/>
            <person name="Xie B."/>
        </authorList>
    </citation>
    <scope>NUCLEOTIDE SEQUENCE</scope>
    <source>
        <strain evidence="11">BazhouSP</strain>
    </source>
</reference>
<dbReference type="EC" id="2.1.1.33" evidence="9"/>
<dbReference type="InterPro" id="IPR003358">
    <property type="entry name" value="tRNA_(Gua-N-7)_MeTrfase_Trmb"/>
</dbReference>
<feature type="region of interest" description="Disordered" evidence="10">
    <location>
        <begin position="298"/>
        <end position="365"/>
    </location>
</feature>
<dbReference type="GO" id="GO:0005634">
    <property type="term" value="C:nucleus"/>
    <property type="evidence" value="ECO:0007669"/>
    <property type="project" value="UniProtKB-SubCell"/>
</dbReference>